<dbReference type="GO" id="GO:0008483">
    <property type="term" value="F:transaminase activity"/>
    <property type="evidence" value="ECO:0007669"/>
    <property type="project" value="UniProtKB-KW"/>
</dbReference>
<reference evidence="8 9" key="1">
    <citation type="submission" date="2019-05" db="EMBL/GenBank/DDBJ databases">
        <authorList>
            <person name="Narsing Rao M.P."/>
            <person name="Li W.J."/>
        </authorList>
    </citation>
    <scope>NUCLEOTIDE SEQUENCE [LARGE SCALE GENOMIC DNA]</scope>
    <source>
        <strain evidence="8 9">SYSU_K30003</strain>
    </source>
</reference>
<dbReference type="GO" id="GO:0016831">
    <property type="term" value="F:carboxy-lyase activity"/>
    <property type="evidence" value="ECO:0007669"/>
    <property type="project" value="UniProtKB-KW"/>
</dbReference>
<accession>A0A5R9G0Q5</accession>
<evidence type="ECO:0000313" key="8">
    <source>
        <dbReference type="EMBL" id="TLS48579.1"/>
    </source>
</evidence>
<dbReference type="PANTHER" id="PTHR43277:SF3">
    <property type="entry name" value="DECARBOXYLASE, PUTATIVE-RELATED"/>
    <property type="match status" value="1"/>
</dbReference>
<dbReference type="InterPro" id="IPR052357">
    <property type="entry name" value="Orn_Lys_Arg_decarboxylase-I"/>
</dbReference>
<name>A0A5R9G0Q5_9BACL</name>
<keyword evidence="5" id="KW-0456">Lyase</keyword>
<dbReference type="Proteomes" id="UP000309676">
    <property type="component" value="Unassembled WGS sequence"/>
</dbReference>
<dbReference type="Pfam" id="PF01276">
    <property type="entry name" value="OKR_DC_1"/>
    <property type="match status" value="1"/>
</dbReference>
<dbReference type="Gene3D" id="3.90.105.10">
    <property type="entry name" value="Molybdopterin biosynthesis moea protein, domain 2"/>
    <property type="match status" value="1"/>
</dbReference>
<dbReference type="InterPro" id="IPR036633">
    <property type="entry name" value="Prn/Lys/Arg_de-COase_C_sf"/>
</dbReference>
<organism evidence="8 9">
    <name type="scientific">Paenibacillus antri</name>
    <dbReference type="NCBI Taxonomy" id="2582848"/>
    <lineage>
        <taxon>Bacteria</taxon>
        <taxon>Bacillati</taxon>
        <taxon>Bacillota</taxon>
        <taxon>Bacilli</taxon>
        <taxon>Bacillales</taxon>
        <taxon>Paenibacillaceae</taxon>
        <taxon>Paenibacillus</taxon>
    </lineage>
</organism>
<evidence type="ECO:0000256" key="1">
    <source>
        <dbReference type="ARBA" id="ARBA00001933"/>
    </source>
</evidence>
<feature type="domain" description="Orn/Lys/Arg decarboxylase C-terminal" evidence="7">
    <location>
        <begin position="411"/>
        <end position="462"/>
    </location>
</feature>
<keyword evidence="8" id="KW-0032">Aminotransferase</keyword>
<evidence type="ECO:0000256" key="3">
    <source>
        <dbReference type="ARBA" id="ARBA00022793"/>
    </source>
</evidence>
<dbReference type="PANTHER" id="PTHR43277">
    <property type="entry name" value="ARGININE DECARBOXYLASE"/>
    <property type="match status" value="1"/>
</dbReference>
<evidence type="ECO:0000256" key="4">
    <source>
        <dbReference type="ARBA" id="ARBA00022898"/>
    </source>
</evidence>
<dbReference type="SUPFAM" id="SSF53383">
    <property type="entry name" value="PLP-dependent transferases"/>
    <property type="match status" value="1"/>
</dbReference>
<dbReference type="Pfam" id="PF03711">
    <property type="entry name" value="OKR_DC_1_C"/>
    <property type="match status" value="1"/>
</dbReference>
<comment type="cofactor">
    <cofactor evidence="1">
        <name>pyridoxal 5'-phosphate</name>
        <dbReference type="ChEBI" id="CHEBI:597326"/>
    </cofactor>
</comment>
<dbReference type="InterPro" id="IPR015424">
    <property type="entry name" value="PyrdxlP-dep_Trfase"/>
</dbReference>
<feature type="domain" description="Orn/Lys/Arg decarboxylases family 1 pyridoxal-P attachment site" evidence="6">
    <location>
        <begin position="13"/>
        <end position="305"/>
    </location>
</feature>
<keyword evidence="3" id="KW-0210">Decarboxylase</keyword>
<comment type="similarity">
    <text evidence="2">Belongs to the Orn/Lys/Arg decarboxylase class-I family.</text>
</comment>
<proteinExistence type="inferred from homology"/>
<evidence type="ECO:0000259" key="7">
    <source>
        <dbReference type="Pfam" id="PF03711"/>
    </source>
</evidence>
<dbReference type="InterPro" id="IPR000310">
    <property type="entry name" value="Orn/Lys/Arg_deCO2ase_major_dom"/>
</dbReference>
<dbReference type="OrthoDB" id="9815233at2"/>
<evidence type="ECO:0000256" key="5">
    <source>
        <dbReference type="ARBA" id="ARBA00023239"/>
    </source>
</evidence>
<keyword evidence="8" id="KW-0808">Transferase</keyword>
<evidence type="ECO:0000259" key="6">
    <source>
        <dbReference type="Pfam" id="PF01276"/>
    </source>
</evidence>
<sequence length="494" mass="52623">MTDKRTLQPGDAPVVAALAAHRSRRRAGFHVPGHKAGAAYGSDPDAASWLGAAGAYDATELPGLDDLHAPTGAIEQAQALAAQCFGARRTYFLVGGSTVGNLAAIHAAAGPGELLVMQRDAHKSAIHALMLLGAGAVFVLPEADEELGLYGGVSAAAIARALDEHPEAKAVFVTSPNYYGIAADIGAIAETAHARGKALIVDEAHGAHFGRHPRFPKSALQQGADVVIQSTHKMLPALTMSAMLHVGSDRIPHERIEAYLRMLQSSSPSYLILASLDWARRELHTRGEELFAEALHAIDGLGEALRATTGGRFGVKTTADPLKPLLYDGAGEWTGYELAERLAEVGIYTEMANESYVVLACSAATSTEEIGRLLSTLQEFASRFPAKKKEIQQNFSNMYALGALSLSAPVYFKAEDAISAARPDERRFIPWEEAAGETCAEMVIPYPPGIPILLPGEKITREVASAALRLREQGASVQGVRDRSLRMIGVRKEP</sequence>
<protein>
    <submittedName>
        <fullName evidence="8">Aminotransferase class V-fold PLP-dependent enzyme</fullName>
    </submittedName>
</protein>
<dbReference type="EMBL" id="VCIW01000032">
    <property type="protein sequence ID" value="TLS48579.1"/>
    <property type="molecule type" value="Genomic_DNA"/>
</dbReference>
<evidence type="ECO:0000313" key="9">
    <source>
        <dbReference type="Proteomes" id="UP000309676"/>
    </source>
</evidence>
<keyword evidence="4" id="KW-0663">Pyridoxal phosphate</keyword>
<dbReference type="SUPFAM" id="SSF55904">
    <property type="entry name" value="Ornithine decarboxylase C-terminal domain"/>
    <property type="match status" value="1"/>
</dbReference>
<dbReference type="AlphaFoldDB" id="A0A5R9G0Q5"/>
<dbReference type="InterPro" id="IPR015421">
    <property type="entry name" value="PyrdxlP-dep_Trfase_major"/>
</dbReference>
<dbReference type="CDD" id="cd00615">
    <property type="entry name" value="Orn_deC_like"/>
    <property type="match status" value="1"/>
</dbReference>
<gene>
    <name evidence="8" type="ORF">FE782_29590</name>
</gene>
<dbReference type="RefSeq" id="WP_138197960.1">
    <property type="nucleotide sequence ID" value="NZ_VCIW01000032.1"/>
</dbReference>
<keyword evidence="9" id="KW-1185">Reference proteome</keyword>
<dbReference type="InterPro" id="IPR008286">
    <property type="entry name" value="Prn/Lys/Arg_de-COase_C"/>
</dbReference>
<dbReference type="Gene3D" id="3.40.640.10">
    <property type="entry name" value="Type I PLP-dependent aspartate aminotransferase-like (Major domain)"/>
    <property type="match status" value="1"/>
</dbReference>
<comment type="caution">
    <text evidence="8">The sequence shown here is derived from an EMBL/GenBank/DDBJ whole genome shotgun (WGS) entry which is preliminary data.</text>
</comment>
<evidence type="ECO:0000256" key="2">
    <source>
        <dbReference type="ARBA" id="ARBA00010671"/>
    </source>
</evidence>